<dbReference type="GO" id="GO:0015762">
    <property type="term" value="P:rhamnose transmembrane transport"/>
    <property type="evidence" value="ECO:0007669"/>
    <property type="project" value="InterPro"/>
</dbReference>
<proteinExistence type="predicted"/>
<dbReference type="PROSITE" id="PS51257">
    <property type="entry name" value="PROKAR_LIPOPROTEIN"/>
    <property type="match status" value="1"/>
</dbReference>
<name>A0A495EPH2_9MICC</name>
<organism evidence="4 5">
    <name type="scientific">Arthrobacter oryzae</name>
    <dbReference type="NCBI Taxonomy" id="409290"/>
    <lineage>
        <taxon>Bacteria</taxon>
        <taxon>Bacillati</taxon>
        <taxon>Actinomycetota</taxon>
        <taxon>Actinomycetes</taxon>
        <taxon>Micrococcales</taxon>
        <taxon>Micrococcaceae</taxon>
        <taxon>Arthrobacter</taxon>
    </lineage>
</organism>
<evidence type="ECO:0000256" key="1">
    <source>
        <dbReference type="ARBA" id="ARBA00004196"/>
    </source>
</evidence>
<dbReference type="AlphaFoldDB" id="A0A495EPH2"/>
<comment type="subcellular location">
    <subcellularLocation>
        <location evidence="1">Cell envelope</location>
    </subcellularLocation>
</comment>
<dbReference type="PANTHER" id="PTHR30036:SF8">
    <property type="entry name" value="ABC-TYPE SUGAR TRANSPORT SYSTEM PERIPLASMIC COMPONENT-LIKE PROTEIN"/>
    <property type="match status" value="1"/>
</dbReference>
<feature type="domain" description="Periplasmic binding protein" evidence="3">
    <location>
        <begin position="64"/>
        <end position="322"/>
    </location>
</feature>
<reference evidence="4 5" key="1">
    <citation type="submission" date="2018-10" db="EMBL/GenBank/DDBJ databases">
        <title>Genomic Encyclopedia of Type Strains, Phase IV (KMG-IV): sequencing the most valuable type-strain genomes for metagenomic binning, comparative biology and taxonomic classification.</title>
        <authorList>
            <person name="Goeker M."/>
        </authorList>
    </citation>
    <scope>NUCLEOTIDE SEQUENCE [LARGE SCALE GENOMIC DNA]</scope>
    <source>
        <strain evidence="4 5">DSM 25586</strain>
    </source>
</reference>
<evidence type="ECO:0000259" key="3">
    <source>
        <dbReference type="Pfam" id="PF13407"/>
    </source>
</evidence>
<dbReference type="GO" id="GO:0030288">
    <property type="term" value="C:outer membrane-bounded periplasmic space"/>
    <property type="evidence" value="ECO:0007669"/>
    <property type="project" value="TreeGrafter"/>
</dbReference>
<dbReference type="InterPro" id="IPR013459">
    <property type="entry name" value="RhaS"/>
</dbReference>
<feature type="signal peptide" evidence="2">
    <location>
        <begin position="1"/>
        <end position="26"/>
    </location>
</feature>
<dbReference type="PANTHER" id="PTHR30036">
    <property type="entry name" value="D-XYLOSE-BINDING PERIPLASMIC PROTEIN"/>
    <property type="match status" value="1"/>
</dbReference>
<sequence>MKFMSTTGSRRLAPAYIAAATGLALALSACGGTTNTSSTAGGGAASSSSAAADPNAPIKEGLKVAFLPKQLNNSYFTVTDRGGKAAVGEYKGVFSEVGPSEASASSQVSYINTLTQQGSNVIATSANDPKAICSALDEARSAGAKVVTFDSDTDPSCRDLYINQATAEGIASTQIKLISDAIGPDGGDIAILSATANATNQNAWIELMKKELQKPEYAKLKLVATAYGDDNAQKSQQEVQALLQAHPTLKGIISPTTVGIAAAAQYLSGSEYKGKVQLTGLGFPSQLKEFLKNGTMKSFALWDVEKLGYLAAYAGAALASGQITGAEGQTFKAGTLGEFKVGPNATVLLGEPTVFTAANVDKYNF</sequence>
<dbReference type="InterPro" id="IPR028082">
    <property type="entry name" value="Peripla_BP_I"/>
</dbReference>
<protein>
    <submittedName>
        <fullName evidence="4">Monosaccharide ABC transporter substrate-binding protein (CUT2 family)</fullName>
    </submittedName>
</protein>
<evidence type="ECO:0000313" key="5">
    <source>
        <dbReference type="Proteomes" id="UP000276055"/>
    </source>
</evidence>
<dbReference type="SUPFAM" id="SSF53822">
    <property type="entry name" value="Periplasmic binding protein-like I"/>
    <property type="match status" value="1"/>
</dbReference>
<dbReference type="Pfam" id="PF13407">
    <property type="entry name" value="Peripla_BP_4"/>
    <property type="match status" value="1"/>
</dbReference>
<evidence type="ECO:0000256" key="2">
    <source>
        <dbReference type="SAM" id="SignalP"/>
    </source>
</evidence>
<dbReference type="NCBIfam" id="TIGR02637">
    <property type="entry name" value="RhaS"/>
    <property type="match status" value="1"/>
</dbReference>
<dbReference type="Gene3D" id="3.40.50.2300">
    <property type="match status" value="2"/>
</dbReference>
<evidence type="ECO:0000313" key="4">
    <source>
        <dbReference type="EMBL" id="RKR18888.1"/>
    </source>
</evidence>
<dbReference type="InterPro" id="IPR050555">
    <property type="entry name" value="Bact_Solute-Bind_Prot2"/>
</dbReference>
<dbReference type="GO" id="GO:0030246">
    <property type="term" value="F:carbohydrate binding"/>
    <property type="evidence" value="ECO:0007669"/>
    <property type="project" value="TreeGrafter"/>
</dbReference>
<dbReference type="InterPro" id="IPR025997">
    <property type="entry name" value="SBP_2_dom"/>
</dbReference>
<gene>
    <name evidence="4" type="ORF">C8D78_2629</name>
</gene>
<keyword evidence="2" id="KW-0732">Signal</keyword>
<dbReference type="Proteomes" id="UP000276055">
    <property type="component" value="Unassembled WGS sequence"/>
</dbReference>
<comment type="caution">
    <text evidence="4">The sequence shown here is derived from an EMBL/GenBank/DDBJ whole genome shotgun (WGS) entry which is preliminary data.</text>
</comment>
<dbReference type="CDD" id="cd20000">
    <property type="entry name" value="PBP1_ABC_rhamnose"/>
    <property type="match status" value="1"/>
</dbReference>
<dbReference type="EMBL" id="RBIR01000005">
    <property type="protein sequence ID" value="RKR18888.1"/>
    <property type="molecule type" value="Genomic_DNA"/>
</dbReference>
<feature type="chain" id="PRO_5038596756" evidence="2">
    <location>
        <begin position="27"/>
        <end position="365"/>
    </location>
</feature>
<dbReference type="OrthoDB" id="9781890at2"/>
<accession>A0A495EPH2</accession>